<name>A0AA40MJC6_STAAU</name>
<evidence type="ECO:0000256" key="1">
    <source>
        <dbReference type="SAM" id="MobiDB-lite"/>
    </source>
</evidence>
<evidence type="ECO:0000313" key="3">
    <source>
        <dbReference type="Proteomes" id="UP000032274"/>
    </source>
</evidence>
<feature type="region of interest" description="Disordered" evidence="1">
    <location>
        <begin position="48"/>
        <end position="76"/>
    </location>
</feature>
<accession>A0AA40MJC6</accession>
<dbReference type="Proteomes" id="UP000032274">
    <property type="component" value="Unassembled WGS sequence"/>
</dbReference>
<dbReference type="EMBL" id="JXIG01000331">
    <property type="protein sequence ID" value="KIU01458.1"/>
    <property type="molecule type" value="Genomic_DNA"/>
</dbReference>
<comment type="caution">
    <text evidence="2">The sequence shown here is derived from an EMBL/GenBank/DDBJ whole genome shotgun (WGS) entry which is preliminary data.</text>
</comment>
<feature type="non-terminal residue" evidence="2">
    <location>
        <position position="145"/>
    </location>
</feature>
<evidence type="ECO:0000313" key="2">
    <source>
        <dbReference type="EMBL" id="KIU01458.1"/>
    </source>
</evidence>
<gene>
    <name evidence="2" type="ORF">QU38_01525</name>
</gene>
<dbReference type="AlphaFoldDB" id="A0AA40MJC6"/>
<protein>
    <submittedName>
        <fullName evidence="2">Uncharacterized protein</fullName>
    </submittedName>
</protein>
<sequence>AAGGECGGDLGDDLVERPVPGRDHRDHADGLVHDQAVADLLLEPEFPERLGGGHQVAEAGADLRGPGQADRGTHLQADRLGHVAGAILVLGEDRFDQRHPLVDAGAREALKGLARRGDGMVDIGFGAQRDLGDGFLGRRVDHFVP</sequence>
<feature type="region of interest" description="Disordered" evidence="1">
    <location>
        <begin position="1"/>
        <end position="27"/>
    </location>
</feature>
<feature type="compositionally biased region" description="Basic and acidic residues" evidence="1">
    <location>
        <begin position="14"/>
        <end position="27"/>
    </location>
</feature>
<proteinExistence type="predicted"/>
<organism evidence="2 3">
    <name type="scientific">Staphylococcus aureus</name>
    <dbReference type="NCBI Taxonomy" id="1280"/>
    <lineage>
        <taxon>Bacteria</taxon>
        <taxon>Bacillati</taxon>
        <taxon>Bacillota</taxon>
        <taxon>Bacilli</taxon>
        <taxon>Bacillales</taxon>
        <taxon>Staphylococcaceae</taxon>
        <taxon>Staphylococcus</taxon>
    </lineage>
</organism>
<reference evidence="2 3" key="1">
    <citation type="submission" date="2015-01" db="EMBL/GenBank/DDBJ databases">
        <title>Characterization of Swiss Staphylococcus aureus strains involved in food poisoning.</title>
        <authorList>
            <person name="Crovadore J."/>
            <person name="Chablais R."/>
            <person name="Tonacini J."/>
            <person name="Schnyder B."/>
            <person name="Lefort F."/>
        </authorList>
    </citation>
    <scope>NUCLEOTIDE SEQUENCE [LARGE SCALE GENOMIC DNA]</scope>
    <source>
        <strain evidence="2 3">SA-120</strain>
    </source>
</reference>
<feature type="non-terminal residue" evidence="2">
    <location>
        <position position="1"/>
    </location>
</feature>